<dbReference type="Proteomes" id="UP001500954">
    <property type="component" value="Unassembled WGS sequence"/>
</dbReference>
<dbReference type="InterPro" id="IPR032790">
    <property type="entry name" value="GDE_C"/>
</dbReference>
<evidence type="ECO:0000256" key="1">
    <source>
        <dbReference type="SAM" id="SignalP"/>
    </source>
</evidence>
<dbReference type="PANTHER" id="PTHR31616">
    <property type="entry name" value="TREHALASE"/>
    <property type="match status" value="1"/>
</dbReference>
<dbReference type="RefSeq" id="WP_345004730.1">
    <property type="nucleotide sequence ID" value="NZ_BAABCY010000032.1"/>
</dbReference>
<gene>
    <name evidence="3" type="ORF">GCM10022395_09840</name>
</gene>
<organism evidence="3 4">
    <name type="scientific">Snuella lapsa</name>
    <dbReference type="NCBI Taxonomy" id="870481"/>
    <lineage>
        <taxon>Bacteria</taxon>
        <taxon>Pseudomonadati</taxon>
        <taxon>Bacteroidota</taxon>
        <taxon>Flavobacteriia</taxon>
        <taxon>Flavobacteriales</taxon>
        <taxon>Flavobacteriaceae</taxon>
        <taxon>Snuella</taxon>
    </lineage>
</organism>
<dbReference type="PANTHER" id="PTHR31616:SF9">
    <property type="entry name" value="GLUCOAMYLASE, INTRACELLULAR SPORULATION-SPECIFIC"/>
    <property type="match status" value="1"/>
</dbReference>
<comment type="caution">
    <text evidence="3">The sequence shown here is derived from an EMBL/GenBank/DDBJ whole genome shotgun (WGS) entry which is preliminary data.</text>
</comment>
<feature type="chain" id="PRO_5047007786" evidence="1">
    <location>
        <begin position="25"/>
        <end position="1017"/>
    </location>
</feature>
<dbReference type="InterPro" id="IPR000421">
    <property type="entry name" value="FA58C"/>
</dbReference>
<dbReference type="EMBL" id="BAABCY010000032">
    <property type="protein sequence ID" value="GAA3561232.1"/>
    <property type="molecule type" value="Genomic_DNA"/>
</dbReference>
<dbReference type="PROSITE" id="PS50022">
    <property type="entry name" value="FA58C_3"/>
    <property type="match status" value="1"/>
</dbReference>
<dbReference type="InterPro" id="IPR008979">
    <property type="entry name" value="Galactose-bd-like_sf"/>
</dbReference>
<dbReference type="SUPFAM" id="SSF48208">
    <property type="entry name" value="Six-hairpin glycosidases"/>
    <property type="match status" value="1"/>
</dbReference>
<keyword evidence="1" id="KW-0732">Signal</keyword>
<evidence type="ECO:0000259" key="2">
    <source>
        <dbReference type="PROSITE" id="PS50022"/>
    </source>
</evidence>
<sequence length="1017" mass="116747">MKIQQYHKVLLIMCLQCFVLNINAQQEIPPKKEWTITSSKIQEDRFLAKYAIDDNLETRWSSAWNDDHWLEIDTGSAFECSGMRIYWQTAHAKVFTLYTSLDKKTWDKVYHTSNCEGGVQDIFIRSQQTRFLKIEMHTRATGWGYSILDIDLKGTNEMPVAKENGKDVKNTISLLDGDENTAWTSKKKKETELVLDLKNQTEIGGIYLNWGDNYGQTIDYLTSIDGKEWQEAVSITESLGQFEILKHDRRFVRFIKLIIKEPNKCKFTIKDITLYGPNKQVSKLNKYEILAQKMPLGLYPPQLRNMQVYWTLLGIPNDTEESLFDEYGNVEPVISAPMLAPLLKVDGKLLSAFDAIDIKQELVDGYLPIPTVIWVFKDFDLIIEGLAYGQPNRAVSQVSYKIRNKSSKSIDADLFFVIHPLEINPKWQHGGISNISKLNVVNNSTTAEINVNNKTLYVFNKPADKLGVTTFNDGPIVQQLYKNKFPESQTLESNEGLLSGALKYSIFIKENQSSSVSVAIPLHNNKEDINFSNPFQKNKDTQVKNWKEKLDKVGFSLGNKEVEQTLKAQVGYILLNQDGIVIQPGSRNYNRTWIRDGAMTCSALLRMGLFDESKAYLEWYAKRVKDNGHVPPILMNTGEHFGGFGSDIEWDAQGQFIYGMMEYYRFTKDRDFLNRYFPTIKKAMVYMTELREQTLKDGYMKEKEGNERFRGIIPGSISHEGYDIPTHSYWDDFWALRGWVDGVYAAKELNKSDIVVWGEKERQKLANSLKESMNLTSKYFDIDYIPGSADLGDFDPTSIAIGLFPCEALSIVPEDLIKKTFQSYVDTVKERISNGKTYAYTPYENRNILALAKLGMRKEAQQIHDIIFKDRRPSGWKHWVELVHSRERLGSYIGDMPHTWVGSGYMNSVRGLVIMENDVERRLELLNGAPLNWLENDGIALTNLPTHFGNANIKMVFNNRQLTVNINAKFNDLKDIRLYWPLDVKPKSVFVDGVKVDVFQEDSIILPIKTRNVVASW</sequence>
<dbReference type="Gene3D" id="2.60.120.260">
    <property type="entry name" value="Galactose-binding domain-like"/>
    <property type="match status" value="2"/>
</dbReference>
<accession>A0ABP6X5I4</accession>
<protein>
    <submittedName>
        <fullName evidence="3">Discoidin domain-containing protein</fullName>
    </submittedName>
</protein>
<evidence type="ECO:0000313" key="4">
    <source>
        <dbReference type="Proteomes" id="UP001500954"/>
    </source>
</evidence>
<feature type="signal peptide" evidence="1">
    <location>
        <begin position="1"/>
        <end position="24"/>
    </location>
</feature>
<dbReference type="Gene3D" id="1.50.10.10">
    <property type="match status" value="1"/>
</dbReference>
<dbReference type="Pfam" id="PF00754">
    <property type="entry name" value="F5_F8_type_C"/>
    <property type="match status" value="2"/>
</dbReference>
<dbReference type="InterPro" id="IPR008928">
    <property type="entry name" value="6-hairpin_glycosidase_sf"/>
</dbReference>
<dbReference type="SUPFAM" id="SSF49785">
    <property type="entry name" value="Galactose-binding domain-like"/>
    <property type="match status" value="2"/>
</dbReference>
<feature type="domain" description="F5/8 type C" evidence="2">
    <location>
        <begin position="17"/>
        <end position="155"/>
    </location>
</feature>
<keyword evidence="4" id="KW-1185">Reference proteome</keyword>
<name>A0ABP6X5I4_9FLAO</name>
<dbReference type="InterPro" id="IPR012341">
    <property type="entry name" value="6hp_glycosidase-like_sf"/>
</dbReference>
<dbReference type="Pfam" id="PF06202">
    <property type="entry name" value="GDE_C"/>
    <property type="match status" value="1"/>
</dbReference>
<evidence type="ECO:0000313" key="3">
    <source>
        <dbReference type="EMBL" id="GAA3561232.1"/>
    </source>
</evidence>
<proteinExistence type="predicted"/>
<reference evidence="4" key="1">
    <citation type="journal article" date="2019" name="Int. J. Syst. Evol. Microbiol.">
        <title>The Global Catalogue of Microorganisms (GCM) 10K type strain sequencing project: providing services to taxonomists for standard genome sequencing and annotation.</title>
        <authorList>
            <consortium name="The Broad Institute Genomics Platform"/>
            <consortium name="The Broad Institute Genome Sequencing Center for Infectious Disease"/>
            <person name="Wu L."/>
            <person name="Ma J."/>
        </authorList>
    </citation>
    <scope>NUCLEOTIDE SEQUENCE [LARGE SCALE GENOMIC DNA]</scope>
    <source>
        <strain evidence="4">JCM 17111</strain>
    </source>
</reference>